<proteinExistence type="predicted"/>
<organism evidence="1 2">
    <name type="scientific">Enteroscipio rubneri</name>
    <dbReference type="NCBI Taxonomy" id="2070686"/>
    <lineage>
        <taxon>Bacteria</taxon>
        <taxon>Bacillati</taxon>
        <taxon>Actinomycetota</taxon>
        <taxon>Coriobacteriia</taxon>
        <taxon>Eggerthellales</taxon>
        <taxon>Eggerthellaceae</taxon>
        <taxon>Enteroscipio</taxon>
    </lineage>
</organism>
<name>A0A2K2U9S9_9ACTN</name>
<protein>
    <submittedName>
        <fullName evidence="1">Uncharacterized protein</fullName>
    </submittedName>
</protein>
<accession>A0A2K2U9S9</accession>
<gene>
    <name evidence="1" type="ORF">C2L71_09830</name>
</gene>
<keyword evidence="2" id="KW-1185">Reference proteome</keyword>
<dbReference type="EMBL" id="PPEK01000013">
    <property type="protein sequence ID" value="PNV67081.1"/>
    <property type="molecule type" value="Genomic_DNA"/>
</dbReference>
<evidence type="ECO:0000313" key="1">
    <source>
        <dbReference type="EMBL" id="PNV67081.1"/>
    </source>
</evidence>
<evidence type="ECO:0000313" key="2">
    <source>
        <dbReference type="Proteomes" id="UP000236197"/>
    </source>
</evidence>
<dbReference type="Proteomes" id="UP000236197">
    <property type="component" value="Unassembled WGS sequence"/>
</dbReference>
<comment type="caution">
    <text evidence="1">The sequence shown here is derived from an EMBL/GenBank/DDBJ whole genome shotgun (WGS) entry which is preliminary data.</text>
</comment>
<reference evidence="2" key="1">
    <citation type="submission" date="2018-01" db="EMBL/GenBank/DDBJ databases">
        <title>Rubneribacter badeniensis gen. nov., sp. nov., and Colonibacter rubneri, gen. nov., sp. nov., WGS of new members of the Eggerthellaceae.</title>
        <authorList>
            <person name="Danylec N."/>
            <person name="Stoll D.A."/>
            <person name="Doetsch A."/>
            <person name="Kulling S.E."/>
            <person name="Huch M."/>
        </authorList>
    </citation>
    <scope>NUCLEOTIDE SEQUENCE [LARGE SCALE GENOMIC DNA]</scope>
    <source>
        <strain evidence="2">ResAG-96</strain>
    </source>
</reference>
<sequence>MDGSDREGAEGTDEVRMIAGGLASGGFARLPATAKSMRTDDGRVLVSLNDASDIVNIARFLRDYRGPGLNEALGADAMRGLAALLDPNQEVPPEQAAAARDILGSIAAGTLSGAAPGLQPAAVSLLKHFA</sequence>
<dbReference type="RefSeq" id="WP_103265589.1">
    <property type="nucleotide sequence ID" value="NZ_CABMLE010000013.1"/>
</dbReference>
<dbReference type="AlphaFoldDB" id="A0A2K2U9S9"/>